<keyword evidence="1" id="KW-1133">Transmembrane helix</keyword>
<protein>
    <submittedName>
        <fullName evidence="2">Uncharacterized protein</fullName>
    </submittedName>
</protein>
<accession>A0A0K2VCL3</accession>
<reference evidence="2" key="1">
    <citation type="submission" date="2014-05" db="EMBL/GenBank/DDBJ databases">
        <authorList>
            <person name="Chronopoulou M."/>
        </authorList>
    </citation>
    <scope>NUCLEOTIDE SEQUENCE</scope>
    <source>
        <tissue evidence="2">Whole organism</tissue>
    </source>
</reference>
<keyword evidence="1" id="KW-0812">Transmembrane</keyword>
<feature type="transmembrane region" description="Helical" evidence="1">
    <location>
        <begin position="12"/>
        <end position="33"/>
    </location>
</feature>
<keyword evidence="1" id="KW-0472">Membrane</keyword>
<feature type="non-terminal residue" evidence="2">
    <location>
        <position position="1"/>
    </location>
</feature>
<dbReference type="AlphaFoldDB" id="A0A0K2VCL3"/>
<proteinExistence type="predicted"/>
<name>A0A0K2VCL3_LEPSM</name>
<sequence>RDTQSANSASFLFFFSSSFSIRWNLLYLLYYSVIALETCFNYSSQDKISYDILLTINRIIIDIKS</sequence>
<organism evidence="2">
    <name type="scientific">Lepeophtheirus salmonis</name>
    <name type="common">Salmon louse</name>
    <name type="synonym">Caligus salmonis</name>
    <dbReference type="NCBI Taxonomy" id="72036"/>
    <lineage>
        <taxon>Eukaryota</taxon>
        <taxon>Metazoa</taxon>
        <taxon>Ecdysozoa</taxon>
        <taxon>Arthropoda</taxon>
        <taxon>Crustacea</taxon>
        <taxon>Multicrustacea</taxon>
        <taxon>Hexanauplia</taxon>
        <taxon>Copepoda</taxon>
        <taxon>Siphonostomatoida</taxon>
        <taxon>Caligidae</taxon>
        <taxon>Lepeophtheirus</taxon>
    </lineage>
</organism>
<evidence type="ECO:0000256" key="1">
    <source>
        <dbReference type="SAM" id="Phobius"/>
    </source>
</evidence>
<dbReference type="EMBL" id="HACA01030684">
    <property type="protein sequence ID" value="CDW48045.1"/>
    <property type="molecule type" value="Transcribed_RNA"/>
</dbReference>
<evidence type="ECO:0000313" key="2">
    <source>
        <dbReference type="EMBL" id="CDW48045.1"/>
    </source>
</evidence>